<dbReference type="EMBL" id="QDLV01000021">
    <property type="protein sequence ID" value="PVJ44650.1"/>
    <property type="molecule type" value="Genomic_DNA"/>
</dbReference>
<evidence type="ECO:0000313" key="1">
    <source>
        <dbReference type="EMBL" id="PVJ44650.1"/>
    </source>
</evidence>
<name>A0A2T8X1V3_SALET</name>
<proteinExistence type="predicted"/>
<evidence type="ECO:0000313" key="4">
    <source>
        <dbReference type="Proteomes" id="UP000245551"/>
    </source>
</evidence>
<sequence>MLASFYIQRQLSKTLGLSVNAEEIFYQVDDRESDYVNTDMVLSRDRLLSVMQFMLDEVSLNPDLREKCRQAERILTLWIRGLDALATVSEDMSLLPRTISECSGRVDRLLQGDPQALLALPDDAFLRLTGQGDLMSGEQFPREQLEAALPYWTRFMAWTARELYQTEDRCLVQLGRLFRRLIVEPRKVRCFNLSFGRIELHMSGRDINECQYLYAYDDASLEDYLEEIMAGNLTPVRFESRVLYHNDSELNVFTRDTDVIDAEHPHVSDWQTVVSEALYWIRQERASLNKITTQRPILKLAA</sequence>
<reference evidence="3 4" key="1">
    <citation type="submission" date="2018-04" db="EMBL/GenBank/DDBJ databases">
        <title>Serotype diversity and antimicrobial resistance among Salmonella enterica isolated from patients at an equine referral hospital.</title>
        <authorList>
            <person name="Leon I.M."/>
            <person name="Lawhon S.D."/>
            <person name="Norman K.N."/>
            <person name="Threadgill D.S."/>
            <person name="Ohta N."/>
            <person name="Vinasco J."/>
            <person name="Scott H.M."/>
        </authorList>
    </citation>
    <scope>NUCLEOTIDE SEQUENCE [LARGE SCALE GENOMIC DNA]</scope>
    <source>
        <strain evidence="2 3">159</strain>
        <strain evidence="1 4">230</strain>
    </source>
</reference>
<protein>
    <submittedName>
        <fullName evidence="1">Uncharacterized protein</fullName>
    </submittedName>
</protein>
<gene>
    <name evidence="2" type="ORF">C4784_18285</name>
    <name evidence="1" type="ORF">C4855_20910</name>
</gene>
<dbReference type="AlphaFoldDB" id="A0A2T8X1V3"/>
<evidence type="ECO:0000313" key="2">
    <source>
        <dbReference type="EMBL" id="PVM64946.1"/>
    </source>
</evidence>
<dbReference type="Proteomes" id="UP000245068">
    <property type="component" value="Unassembled WGS sequence"/>
</dbReference>
<comment type="caution">
    <text evidence="1">The sequence shown here is derived from an EMBL/GenBank/DDBJ whole genome shotgun (WGS) entry which is preliminary data.</text>
</comment>
<dbReference type="RefSeq" id="WP_058644941.1">
    <property type="nucleotide sequence ID" value="NZ_MZGD01000005.1"/>
</dbReference>
<organism evidence="1 4">
    <name type="scientific">Salmonella enterica subsp. enterica serovar Gaminara</name>
    <dbReference type="NCBI Taxonomy" id="913070"/>
    <lineage>
        <taxon>Bacteria</taxon>
        <taxon>Pseudomonadati</taxon>
        <taxon>Pseudomonadota</taxon>
        <taxon>Gammaproteobacteria</taxon>
        <taxon>Enterobacterales</taxon>
        <taxon>Enterobacteriaceae</taxon>
        <taxon>Salmonella</taxon>
    </lineage>
</organism>
<evidence type="ECO:0000313" key="3">
    <source>
        <dbReference type="Proteomes" id="UP000245068"/>
    </source>
</evidence>
<dbReference type="EMBL" id="QDOO01000017">
    <property type="protein sequence ID" value="PVM64946.1"/>
    <property type="molecule type" value="Genomic_DNA"/>
</dbReference>
<dbReference type="Proteomes" id="UP000245551">
    <property type="component" value="Unassembled WGS sequence"/>
</dbReference>
<accession>A0A2T8X1V3</accession>